<dbReference type="Gramene" id="AET5Gv21118800.1">
    <property type="protein sequence ID" value="AET5Gv21118800.1"/>
    <property type="gene ID" value="AET5Gv21118800"/>
</dbReference>
<name>A0A453MB29_AEGTS</name>
<reference evidence="2" key="3">
    <citation type="journal article" date="2017" name="Nature">
        <title>Genome sequence of the progenitor of the wheat D genome Aegilops tauschii.</title>
        <authorList>
            <person name="Luo M.C."/>
            <person name="Gu Y.Q."/>
            <person name="Puiu D."/>
            <person name="Wang H."/>
            <person name="Twardziok S.O."/>
            <person name="Deal K.R."/>
            <person name="Huo N."/>
            <person name="Zhu T."/>
            <person name="Wang L."/>
            <person name="Wang Y."/>
            <person name="McGuire P.E."/>
            <person name="Liu S."/>
            <person name="Long H."/>
            <person name="Ramasamy R.K."/>
            <person name="Rodriguez J.C."/>
            <person name="Van S.L."/>
            <person name="Yuan L."/>
            <person name="Wang Z."/>
            <person name="Xia Z."/>
            <person name="Xiao L."/>
            <person name="Anderson O.D."/>
            <person name="Ouyang S."/>
            <person name="Liang Y."/>
            <person name="Zimin A.V."/>
            <person name="Pertea G."/>
            <person name="Qi P."/>
            <person name="Bennetzen J.L."/>
            <person name="Dai X."/>
            <person name="Dawson M.W."/>
            <person name="Muller H.G."/>
            <person name="Kugler K."/>
            <person name="Rivarola-Duarte L."/>
            <person name="Spannagl M."/>
            <person name="Mayer K.F.X."/>
            <person name="Lu F.H."/>
            <person name="Bevan M.W."/>
            <person name="Leroy P."/>
            <person name="Li P."/>
            <person name="You F.M."/>
            <person name="Sun Q."/>
            <person name="Liu Z."/>
            <person name="Lyons E."/>
            <person name="Wicker T."/>
            <person name="Salzberg S.L."/>
            <person name="Devos K.M."/>
            <person name="Dvorak J."/>
        </authorList>
    </citation>
    <scope>NUCLEOTIDE SEQUENCE [LARGE SCALE GENOMIC DNA]</scope>
    <source>
        <strain evidence="2">cv. AL8/78</strain>
    </source>
</reference>
<accession>A0A453MB29</accession>
<evidence type="ECO:0000256" key="1">
    <source>
        <dbReference type="SAM" id="MobiDB-lite"/>
    </source>
</evidence>
<dbReference type="AlphaFoldDB" id="A0A453MB29"/>
<reference evidence="3" key="1">
    <citation type="journal article" date="2014" name="Science">
        <title>Ancient hybridizations among the ancestral genomes of bread wheat.</title>
        <authorList>
            <consortium name="International Wheat Genome Sequencing Consortium,"/>
            <person name="Marcussen T."/>
            <person name="Sandve S.R."/>
            <person name="Heier L."/>
            <person name="Spannagl M."/>
            <person name="Pfeifer M."/>
            <person name="Jakobsen K.S."/>
            <person name="Wulff B.B."/>
            <person name="Steuernagel B."/>
            <person name="Mayer K.F."/>
            <person name="Olsen O.A."/>
        </authorList>
    </citation>
    <scope>NUCLEOTIDE SEQUENCE [LARGE SCALE GENOMIC DNA]</scope>
    <source>
        <strain evidence="3">cv. AL8/78</strain>
    </source>
</reference>
<reference evidence="3" key="2">
    <citation type="journal article" date="2017" name="Nat. Plants">
        <title>The Aegilops tauschii genome reveals multiple impacts of transposons.</title>
        <authorList>
            <person name="Zhao G."/>
            <person name="Zou C."/>
            <person name="Li K."/>
            <person name="Wang K."/>
            <person name="Li T."/>
            <person name="Gao L."/>
            <person name="Zhang X."/>
            <person name="Wang H."/>
            <person name="Yang Z."/>
            <person name="Liu X."/>
            <person name="Jiang W."/>
            <person name="Mao L."/>
            <person name="Kong X."/>
            <person name="Jiao Y."/>
            <person name="Jia J."/>
        </authorList>
    </citation>
    <scope>NUCLEOTIDE SEQUENCE [LARGE SCALE GENOMIC DNA]</scope>
    <source>
        <strain evidence="3">cv. AL8/78</strain>
    </source>
</reference>
<dbReference type="EnsemblPlants" id="AET5Gv21118800.1">
    <property type="protein sequence ID" value="AET5Gv21118800.1"/>
    <property type="gene ID" value="AET5Gv21118800"/>
</dbReference>
<reference evidence="2" key="4">
    <citation type="submission" date="2019-03" db="UniProtKB">
        <authorList>
            <consortium name="EnsemblPlants"/>
        </authorList>
    </citation>
    <scope>IDENTIFICATION</scope>
</reference>
<keyword evidence="3" id="KW-1185">Reference proteome</keyword>
<sequence length="77" mass="8605">GGDRIRSRSPPPPARSTENPRGEMDARFAHSPAEAAKVQLVQFGILSPDEIVMPRPSRRRLALFRFSSLSAFGWSRK</sequence>
<reference evidence="2" key="5">
    <citation type="journal article" date="2021" name="G3 (Bethesda)">
        <title>Aegilops tauschii genome assembly Aet v5.0 features greater sequence contiguity and improved annotation.</title>
        <authorList>
            <person name="Wang L."/>
            <person name="Zhu T."/>
            <person name="Rodriguez J.C."/>
            <person name="Deal K.R."/>
            <person name="Dubcovsky J."/>
            <person name="McGuire P.E."/>
            <person name="Lux T."/>
            <person name="Spannagl M."/>
            <person name="Mayer K.F.X."/>
            <person name="Baldrich P."/>
            <person name="Meyers B.C."/>
            <person name="Huo N."/>
            <person name="Gu Y.Q."/>
            <person name="Zhou H."/>
            <person name="Devos K.M."/>
            <person name="Bennetzen J.L."/>
            <person name="Unver T."/>
            <person name="Budak H."/>
            <person name="Gulick P.J."/>
            <person name="Galiba G."/>
            <person name="Kalapos B."/>
            <person name="Nelson D.R."/>
            <person name="Li P."/>
            <person name="You F.M."/>
            <person name="Luo M.C."/>
            <person name="Dvorak J."/>
        </authorList>
    </citation>
    <scope>NUCLEOTIDE SEQUENCE [LARGE SCALE GENOMIC DNA]</scope>
    <source>
        <strain evidence="2">cv. AL8/78</strain>
    </source>
</reference>
<protein>
    <submittedName>
        <fullName evidence="2">Uncharacterized protein</fullName>
    </submittedName>
</protein>
<feature type="region of interest" description="Disordered" evidence="1">
    <location>
        <begin position="1"/>
        <end position="23"/>
    </location>
</feature>
<organism evidence="2 3">
    <name type="scientific">Aegilops tauschii subsp. strangulata</name>
    <name type="common">Goatgrass</name>
    <dbReference type="NCBI Taxonomy" id="200361"/>
    <lineage>
        <taxon>Eukaryota</taxon>
        <taxon>Viridiplantae</taxon>
        <taxon>Streptophyta</taxon>
        <taxon>Embryophyta</taxon>
        <taxon>Tracheophyta</taxon>
        <taxon>Spermatophyta</taxon>
        <taxon>Magnoliopsida</taxon>
        <taxon>Liliopsida</taxon>
        <taxon>Poales</taxon>
        <taxon>Poaceae</taxon>
        <taxon>BOP clade</taxon>
        <taxon>Pooideae</taxon>
        <taxon>Triticodae</taxon>
        <taxon>Triticeae</taxon>
        <taxon>Triticinae</taxon>
        <taxon>Aegilops</taxon>
    </lineage>
</organism>
<evidence type="ECO:0000313" key="3">
    <source>
        <dbReference type="Proteomes" id="UP000015105"/>
    </source>
</evidence>
<proteinExistence type="predicted"/>
<dbReference type="Proteomes" id="UP000015105">
    <property type="component" value="Chromosome 5D"/>
</dbReference>
<evidence type="ECO:0000313" key="2">
    <source>
        <dbReference type="EnsemblPlants" id="AET5Gv21118800.1"/>
    </source>
</evidence>